<dbReference type="EMBL" id="PFDX01000002">
    <property type="protein sequence ID" value="PJE57772.1"/>
    <property type="molecule type" value="Genomic_DNA"/>
</dbReference>
<dbReference type="Proteomes" id="UP000231648">
    <property type="component" value="Unassembled WGS sequence"/>
</dbReference>
<name>A0A2M8KCW4_9BACT</name>
<gene>
    <name evidence="1" type="ORF">COU82_00050</name>
</gene>
<evidence type="ECO:0000313" key="2">
    <source>
        <dbReference type="Proteomes" id="UP000231648"/>
    </source>
</evidence>
<sequence length="107" mass="11866">MQLIFKIKPAKEHGRPTSTRGGSTRGRSGIEIVLKTRRKLRKQAGPSKCVAFVRDTDNLLLTLDKLLKRNKIELESLKNIKLEIDKGAGLTSTRIVSAITKALSLDL</sequence>
<protein>
    <submittedName>
        <fullName evidence="1">Uncharacterized protein</fullName>
    </submittedName>
</protein>
<comment type="caution">
    <text evidence="1">The sequence shown here is derived from an EMBL/GenBank/DDBJ whole genome shotgun (WGS) entry which is preliminary data.</text>
</comment>
<accession>A0A2M8KCW4</accession>
<reference evidence="2" key="1">
    <citation type="submission" date="2017-09" db="EMBL/GenBank/DDBJ databases">
        <title>Depth-based differentiation of microbial function through sediment-hosted aquifers and enrichment of novel symbionts in the deep terrestrial subsurface.</title>
        <authorList>
            <person name="Probst A.J."/>
            <person name="Ladd B."/>
            <person name="Jarett J.K."/>
            <person name="Geller-Mcgrath D.E."/>
            <person name="Sieber C.M.K."/>
            <person name="Emerson J.B."/>
            <person name="Anantharaman K."/>
            <person name="Thomas B.C."/>
            <person name="Malmstrom R."/>
            <person name="Stieglmeier M."/>
            <person name="Klingl A."/>
            <person name="Woyke T."/>
            <person name="Ryan C.M."/>
            <person name="Banfield J.F."/>
        </authorList>
    </citation>
    <scope>NUCLEOTIDE SEQUENCE [LARGE SCALE GENOMIC DNA]</scope>
</reference>
<organism evidence="1 2">
    <name type="scientific">Candidatus Portnoybacteria bacterium CG10_big_fil_rev_8_21_14_0_10_38_18</name>
    <dbReference type="NCBI Taxonomy" id="1974813"/>
    <lineage>
        <taxon>Bacteria</taxon>
        <taxon>Candidatus Portnoyibacteriota</taxon>
    </lineage>
</organism>
<evidence type="ECO:0000313" key="1">
    <source>
        <dbReference type="EMBL" id="PJE57772.1"/>
    </source>
</evidence>
<proteinExistence type="predicted"/>
<dbReference type="AlphaFoldDB" id="A0A2M8KCW4"/>